<dbReference type="AlphaFoldDB" id="A0A4Y2IK90"/>
<dbReference type="EMBL" id="BGPR01002736">
    <property type="protein sequence ID" value="GBM78168.1"/>
    <property type="molecule type" value="Genomic_DNA"/>
</dbReference>
<sequence>MVWAECKQLWEEVSKRTMFRHGWNWVGLHHVIVFLATSTESCCLFSNHSSLYGSMDVWRASLARQQIHLNSLKEYLQWQILVLPNHLPIQTRSSHLGPLQISLGCMIVDIAKFFFSFTDSDIICGALRSTLSASQTTWKRARSSKWEDATSLSGSCIKTVNHSRRNYVFYTKNVVCDVQYILRQKETLIE</sequence>
<keyword evidence="1" id="KW-0813">Transport</keyword>
<evidence type="ECO:0000256" key="1">
    <source>
        <dbReference type="ARBA" id="ARBA00022448"/>
    </source>
</evidence>
<dbReference type="Proteomes" id="UP000499080">
    <property type="component" value="Unassembled WGS sequence"/>
</dbReference>
<dbReference type="GO" id="GO:0070679">
    <property type="term" value="F:inositol 1,4,5 trisphosphate binding"/>
    <property type="evidence" value="ECO:0007669"/>
    <property type="project" value="TreeGrafter"/>
</dbReference>
<keyword evidence="2" id="KW-0406">Ion transport</keyword>
<dbReference type="InterPro" id="IPR002153">
    <property type="entry name" value="TRPC_channel"/>
</dbReference>
<name>A0A4Y2IK90_ARAVE</name>
<dbReference type="PANTHER" id="PTHR10117">
    <property type="entry name" value="TRANSIENT RECEPTOR POTENTIAL CHANNEL"/>
    <property type="match status" value="1"/>
</dbReference>
<proteinExistence type="predicted"/>
<dbReference type="GO" id="GO:0015279">
    <property type="term" value="F:store-operated calcium channel activity"/>
    <property type="evidence" value="ECO:0007669"/>
    <property type="project" value="TreeGrafter"/>
</dbReference>
<dbReference type="GO" id="GO:0005886">
    <property type="term" value="C:plasma membrane"/>
    <property type="evidence" value="ECO:0007669"/>
    <property type="project" value="TreeGrafter"/>
</dbReference>
<dbReference type="GO" id="GO:0034703">
    <property type="term" value="C:cation channel complex"/>
    <property type="evidence" value="ECO:0007669"/>
    <property type="project" value="TreeGrafter"/>
</dbReference>
<evidence type="ECO:0000313" key="4">
    <source>
        <dbReference type="EMBL" id="GBM78168.1"/>
    </source>
</evidence>
<keyword evidence="3" id="KW-0407">Ion channel</keyword>
<evidence type="ECO:0000256" key="3">
    <source>
        <dbReference type="ARBA" id="ARBA00023303"/>
    </source>
</evidence>
<protein>
    <submittedName>
        <fullName evidence="4">Uncharacterized protein</fullName>
    </submittedName>
</protein>
<keyword evidence="5" id="KW-1185">Reference proteome</keyword>
<gene>
    <name evidence="4" type="ORF">AVEN_169885_1</name>
</gene>
<comment type="caution">
    <text evidence="4">The sequence shown here is derived from an EMBL/GenBank/DDBJ whole genome shotgun (WGS) entry which is preliminary data.</text>
</comment>
<dbReference type="PANTHER" id="PTHR10117:SF54">
    <property type="entry name" value="TRANSIENT RECEPTOR POTENTIAL-GAMMA PROTEIN"/>
    <property type="match status" value="1"/>
</dbReference>
<dbReference type="OrthoDB" id="2373987at2759"/>
<evidence type="ECO:0000256" key="2">
    <source>
        <dbReference type="ARBA" id="ARBA00023065"/>
    </source>
</evidence>
<accession>A0A4Y2IK90</accession>
<dbReference type="GO" id="GO:0051480">
    <property type="term" value="P:regulation of cytosolic calcium ion concentration"/>
    <property type="evidence" value="ECO:0007669"/>
    <property type="project" value="TreeGrafter"/>
</dbReference>
<reference evidence="4 5" key="1">
    <citation type="journal article" date="2019" name="Sci. Rep.">
        <title>Orb-weaving spider Araneus ventricosus genome elucidates the spidroin gene catalogue.</title>
        <authorList>
            <person name="Kono N."/>
            <person name="Nakamura H."/>
            <person name="Ohtoshi R."/>
            <person name="Moran D.A.P."/>
            <person name="Shinohara A."/>
            <person name="Yoshida Y."/>
            <person name="Fujiwara M."/>
            <person name="Mori M."/>
            <person name="Tomita M."/>
            <person name="Arakawa K."/>
        </authorList>
    </citation>
    <scope>NUCLEOTIDE SEQUENCE [LARGE SCALE GENOMIC DNA]</scope>
</reference>
<evidence type="ECO:0000313" key="5">
    <source>
        <dbReference type="Proteomes" id="UP000499080"/>
    </source>
</evidence>
<organism evidence="4 5">
    <name type="scientific">Araneus ventricosus</name>
    <name type="common">Orbweaver spider</name>
    <name type="synonym">Epeira ventricosa</name>
    <dbReference type="NCBI Taxonomy" id="182803"/>
    <lineage>
        <taxon>Eukaryota</taxon>
        <taxon>Metazoa</taxon>
        <taxon>Ecdysozoa</taxon>
        <taxon>Arthropoda</taxon>
        <taxon>Chelicerata</taxon>
        <taxon>Arachnida</taxon>
        <taxon>Araneae</taxon>
        <taxon>Araneomorphae</taxon>
        <taxon>Entelegynae</taxon>
        <taxon>Araneoidea</taxon>
        <taxon>Araneidae</taxon>
        <taxon>Araneus</taxon>
    </lineage>
</organism>